<evidence type="ECO:0000259" key="3">
    <source>
        <dbReference type="Pfam" id="PF20152"/>
    </source>
</evidence>
<feature type="compositionally biased region" description="Polar residues" evidence="1">
    <location>
        <begin position="413"/>
        <end position="427"/>
    </location>
</feature>
<feature type="transmembrane region" description="Helical" evidence="2">
    <location>
        <begin position="206"/>
        <end position="227"/>
    </location>
</feature>
<feature type="compositionally biased region" description="Acidic residues" evidence="1">
    <location>
        <begin position="394"/>
        <end position="405"/>
    </location>
</feature>
<protein>
    <recommendedName>
        <fullName evidence="3">DUF6534 domain-containing protein</fullName>
    </recommendedName>
</protein>
<dbReference type="InterPro" id="IPR045339">
    <property type="entry name" value="DUF6534"/>
</dbReference>
<evidence type="ECO:0000256" key="2">
    <source>
        <dbReference type="SAM" id="Phobius"/>
    </source>
</evidence>
<accession>A0A4S8MLI3</accession>
<keyword evidence="5" id="KW-1185">Reference proteome</keyword>
<keyword evidence="2" id="KW-0472">Membrane</keyword>
<dbReference type="AlphaFoldDB" id="A0A4S8MLI3"/>
<organism evidence="4 5">
    <name type="scientific">Dendrothele bispora (strain CBS 962.96)</name>
    <dbReference type="NCBI Taxonomy" id="1314807"/>
    <lineage>
        <taxon>Eukaryota</taxon>
        <taxon>Fungi</taxon>
        <taxon>Dikarya</taxon>
        <taxon>Basidiomycota</taxon>
        <taxon>Agaricomycotina</taxon>
        <taxon>Agaricomycetes</taxon>
        <taxon>Agaricomycetidae</taxon>
        <taxon>Agaricales</taxon>
        <taxon>Agaricales incertae sedis</taxon>
        <taxon>Dendrothele</taxon>
    </lineage>
</organism>
<dbReference type="Pfam" id="PF20152">
    <property type="entry name" value="DUF6534"/>
    <property type="match status" value="1"/>
</dbReference>
<feature type="transmembrane region" description="Helical" evidence="2">
    <location>
        <begin position="22"/>
        <end position="39"/>
    </location>
</feature>
<dbReference type="PANTHER" id="PTHR40465:SF1">
    <property type="entry name" value="DUF6534 DOMAIN-CONTAINING PROTEIN"/>
    <property type="match status" value="1"/>
</dbReference>
<evidence type="ECO:0000256" key="1">
    <source>
        <dbReference type="SAM" id="MobiDB-lite"/>
    </source>
</evidence>
<proteinExistence type="predicted"/>
<reference evidence="4 5" key="1">
    <citation type="journal article" date="2019" name="Nat. Ecol. Evol.">
        <title>Megaphylogeny resolves global patterns of mushroom evolution.</title>
        <authorList>
            <person name="Varga T."/>
            <person name="Krizsan K."/>
            <person name="Foldi C."/>
            <person name="Dima B."/>
            <person name="Sanchez-Garcia M."/>
            <person name="Sanchez-Ramirez S."/>
            <person name="Szollosi G.J."/>
            <person name="Szarkandi J.G."/>
            <person name="Papp V."/>
            <person name="Albert L."/>
            <person name="Andreopoulos W."/>
            <person name="Angelini C."/>
            <person name="Antonin V."/>
            <person name="Barry K.W."/>
            <person name="Bougher N.L."/>
            <person name="Buchanan P."/>
            <person name="Buyck B."/>
            <person name="Bense V."/>
            <person name="Catcheside P."/>
            <person name="Chovatia M."/>
            <person name="Cooper J."/>
            <person name="Damon W."/>
            <person name="Desjardin D."/>
            <person name="Finy P."/>
            <person name="Geml J."/>
            <person name="Haridas S."/>
            <person name="Hughes K."/>
            <person name="Justo A."/>
            <person name="Karasinski D."/>
            <person name="Kautmanova I."/>
            <person name="Kiss B."/>
            <person name="Kocsube S."/>
            <person name="Kotiranta H."/>
            <person name="LaButti K.M."/>
            <person name="Lechner B.E."/>
            <person name="Liimatainen K."/>
            <person name="Lipzen A."/>
            <person name="Lukacs Z."/>
            <person name="Mihaltcheva S."/>
            <person name="Morgado L.N."/>
            <person name="Niskanen T."/>
            <person name="Noordeloos M.E."/>
            <person name="Ohm R.A."/>
            <person name="Ortiz-Santana B."/>
            <person name="Ovrebo C."/>
            <person name="Racz N."/>
            <person name="Riley R."/>
            <person name="Savchenko A."/>
            <person name="Shiryaev A."/>
            <person name="Soop K."/>
            <person name="Spirin V."/>
            <person name="Szebenyi C."/>
            <person name="Tomsovsky M."/>
            <person name="Tulloss R.E."/>
            <person name="Uehling J."/>
            <person name="Grigoriev I.V."/>
            <person name="Vagvolgyi C."/>
            <person name="Papp T."/>
            <person name="Martin F.M."/>
            <person name="Miettinen O."/>
            <person name="Hibbett D.S."/>
            <person name="Nagy L.G."/>
        </authorList>
    </citation>
    <scope>NUCLEOTIDE SEQUENCE [LARGE SCALE GENOMIC DNA]</scope>
    <source>
        <strain evidence="4 5">CBS 962.96</strain>
    </source>
</reference>
<evidence type="ECO:0000313" key="5">
    <source>
        <dbReference type="Proteomes" id="UP000297245"/>
    </source>
</evidence>
<dbReference type="Proteomes" id="UP000297245">
    <property type="component" value="Unassembled WGS sequence"/>
</dbReference>
<name>A0A4S8MLI3_DENBC</name>
<feature type="transmembrane region" description="Helical" evidence="2">
    <location>
        <begin position="233"/>
        <end position="253"/>
    </location>
</feature>
<feature type="transmembrane region" description="Helical" evidence="2">
    <location>
        <begin position="51"/>
        <end position="72"/>
    </location>
</feature>
<keyword evidence="2" id="KW-1133">Transmembrane helix</keyword>
<feature type="transmembrane region" description="Helical" evidence="2">
    <location>
        <begin position="122"/>
        <end position="143"/>
    </location>
</feature>
<feature type="region of interest" description="Disordered" evidence="1">
    <location>
        <begin position="334"/>
        <end position="427"/>
    </location>
</feature>
<feature type="transmembrane region" description="Helical" evidence="2">
    <location>
        <begin position="163"/>
        <end position="185"/>
    </location>
</feature>
<dbReference type="OrthoDB" id="3223377at2759"/>
<keyword evidence="2" id="KW-0812">Transmembrane</keyword>
<evidence type="ECO:0000313" key="4">
    <source>
        <dbReference type="EMBL" id="THV03697.1"/>
    </source>
</evidence>
<feature type="compositionally biased region" description="Low complexity" evidence="1">
    <location>
        <begin position="343"/>
        <end position="355"/>
    </location>
</feature>
<gene>
    <name evidence="4" type="ORF">K435DRAFT_715355</name>
</gene>
<dbReference type="PANTHER" id="PTHR40465">
    <property type="entry name" value="CHROMOSOME 1, WHOLE GENOME SHOTGUN SEQUENCE"/>
    <property type="match status" value="1"/>
</dbReference>
<feature type="domain" description="DUF6534" evidence="3">
    <location>
        <begin position="170"/>
        <end position="257"/>
    </location>
</feature>
<dbReference type="EMBL" id="ML179064">
    <property type="protein sequence ID" value="THV03697.1"/>
    <property type="molecule type" value="Genomic_DNA"/>
</dbReference>
<feature type="transmembrane region" description="Helical" evidence="2">
    <location>
        <begin position="92"/>
        <end position="110"/>
    </location>
</feature>
<sequence length="427" mass="46692">MSPVPPGVDIARVSGPLLVGELLHWGLFGTLSVQIYLYYMAFPRDKLIIKIIAYFVYTMELTQTILVTNDAFHAYGSGFGNWDEMTSMHMNWFSIPVMSGVVSLIGQLFFSYRIWVLSKSRIIPGIVAVLAFTTTVAGFLTGIYVKDAGKITNLHQVHTKIAVGIWCGVSALCDIFIAICMTYYLSKSAESCFARTKLMLSRLIRVTIETGSVTAIIATCTLIFVTGFPNETYYTTFSLIMPKAYANTLLVILNSRFRIVGGRDDEEESDYCTTTLVSSIDQRLSSTQRSSTMFGGSIGRNRRSLRNSGLGMGVIAIGLQKMDSAASLRHGERKDTIYGNSTPVSPVSSVSPVSPLGQATPPRLSTRTGGADSSDPQPRPGAKIQISVHNEVITDADDVPSSDDYDQTRGMVKSQSNDTQRVNNDVK</sequence>